<protein>
    <submittedName>
        <fullName evidence="1">Uncharacterized protein</fullName>
    </submittedName>
</protein>
<dbReference type="EMBL" id="CADEPI010000724">
    <property type="protein sequence ID" value="CAB3388246.1"/>
    <property type="molecule type" value="Genomic_DNA"/>
</dbReference>
<evidence type="ECO:0000313" key="2">
    <source>
        <dbReference type="Proteomes" id="UP000494165"/>
    </source>
</evidence>
<accession>A0A8S1E7K6</accession>
<proteinExistence type="predicted"/>
<comment type="caution">
    <text evidence="1">The sequence shown here is derived from an EMBL/GenBank/DDBJ whole genome shotgun (WGS) entry which is preliminary data.</text>
</comment>
<organism evidence="1 2">
    <name type="scientific">Cloeon dipterum</name>
    <dbReference type="NCBI Taxonomy" id="197152"/>
    <lineage>
        <taxon>Eukaryota</taxon>
        <taxon>Metazoa</taxon>
        <taxon>Ecdysozoa</taxon>
        <taxon>Arthropoda</taxon>
        <taxon>Hexapoda</taxon>
        <taxon>Insecta</taxon>
        <taxon>Pterygota</taxon>
        <taxon>Palaeoptera</taxon>
        <taxon>Ephemeroptera</taxon>
        <taxon>Pisciforma</taxon>
        <taxon>Baetidae</taxon>
        <taxon>Cloeon</taxon>
    </lineage>
</organism>
<sequence length="503" mass="57424">MKNLTHLSFGTPFKPVFLTLIDLLTITRECNNLETINAYCSENDVAFLSERIFPYQAIDAIDFEYISVVFAKHLPQNLTAGGPYFCWSARLSDETDLNFLENALTRHSNGNMMNCDQSKIKSAQFFCEEKSSPLLMRFLKANGQNLDELKIQPATTLKQTITSDVTLAQVFNWCGNLSTFQMRYVQVNSFDVPSTALTRLRKFTWLCNSETQGFQITSILSAPLLEEVEIEDTKLDSLRDLSAETIIRSLNSYGDEISRRLSPRVRDMVLQKLLTDSKTCGGKKFVDVWPNLHSLFSFATKCIDTISLTNIVSNIHDRYTNDQLLMQALEMIASNAPDLKELIVSSPYPMQYRLQPIEVSMICKMKNLTHLSFNNPSVPVVTMIVDDMMTITRECKNLQSITAYFPSEKEVAFLSEQVFPYQAINVIDPINKEKSVTLFKILPRNLIGPYFCWSAYLYDDQSLIFLKDALTRHSNTDVKSDAVPRKVDEVMLYNKLKSKTDRI</sequence>
<gene>
    <name evidence="1" type="ORF">CLODIP_2_CD09577</name>
</gene>
<dbReference type="OrthoDB" id="2882671at2759"/>
<dbReference type="AlphaFoldDB" id="A0A8S1E7K6"/>
<name>A0A8S1E7K6_9INSE</name>
<dbReference type="Proteomes" id="UP000494165">
    <property type="component" value="Unassembled WGS sequence"/>
</dbReference>
<evidence type="ECO:0000313" key="1">
    <source>
        <dbReference type="EMBL" id="CAB3388246.1"/>
    </source>
</evidence>
<keyword evidence="2" id="KW-1185">Reference proteome</keyword>
<reference evidence="1 2" key="1">
    <citation type="submission" date="2020-04" db="EMBL/GenBank/DDBJ databases">
        <authorList>
            <person name="Alioto T."/>
            <person name="Alioto T."/>
            <person name="Gomez Garrido J."/>
        </authorList>
    </citation>
    <scope>NUCLEOTIDE SEQUENCE [LARGE SCALE GENOMIC DNA]</scope>
</reference>